<evidence type="ECO:0000256" key="4">
    <source>
        <dbReference type="ARBA" id="ARBA00022692"/>
    </source>
</evidence>
<evidence type="ECO:0000256" key="1">
    <source>
        <dbReference type="ARBA" id="ARBA00004479"/>
    </source>
</evidence>
<dbReference type="EMBL" id="HBUF01351906">
    <property type="protein sequence ID" value="CAG6714528.1"/>
    <property type="molecule type" value="Transcribed_RNA"/>
</dbReference>
<comment type="subcellular location">
    <subcellularLocation>
        <location evidence="1">Membrane</location>
        <topology evidence="1">Single-pass type I membrane protein</topology>
    </subcellularLocation>
</comment>
<evidence type="ECO:0000256" key="8">
    <source>
        <dbReference type="ARBA" id="ARBA00023136"/>
    </source>
</evidence>
<dbReference type="PANTHER" id="PTHR21092:SF0">
    <property type="entry name" value="NICASTRIN"/>
    <property type="match status" value="1"/>
</dbReference>
<feature type="chain" id="PRO_5033671757" description="Nicastrin" evidence="10">
    <location>
        <begin position="24"/>
        <end position="702"/>
    </location>
</feature>
<dbReference type="EMBL" id="HBUF01205601">
    <property type="protein sequence ID" value="CAG6663604.1"/>
    <property type="molecule type" value="Transcribed_RNA"/>
</dbReference>
<accession>A0A8D8WLV3</accession>
<comment type="similarity">
    <text evidence="2">Belongs to the nicastrin family.</text>
</comment>
<dbReference type="PANTHER" id="PTHR21092">
    <property type="entry name" value="NICASTRIN"/>
    <property type="match status" value="1"/>
</dbReference>
<dbReference type="EMBL" id="HBUF01205608">
    <property type="protein sequence ID" value="CAG6663651.1"/>
    <property type="molecule type" value="Transcribed_RNA"/>
</dbReference>
<evidence type="ECO:0000256" key="9">
    <source>
        <dbReference type="ARBA" id="ARBA00023180"/>
    </source>
</evidence>
<keyword evidence="8" id="KW-0472">Membrane</keyword>
<proteinExistence type="inferred from homology"/>
<evidence type="ECO:0000313" key="12">
    <source>
        <dbReference type="EMBL" id="CAG6663663.1"/>
    </source>
</evidence>
<evidence type="ECO:0000256" key="10">
    <source>
        <dbReference type="SAM" id="SignalP"/>
    </source>
</evidence>
<dbReference type="EMBL" id="HBUF01205603">
    <property type="protein sequence ID" value="CAG6663618.1"/>
    <property type="molecule type" value="Transcribed_RNA"/>
</dbReference>
<dbReference type="EMBL" id="HBUF01205600">
    <property type="protein sequence ID" value="CAG6663597.1"/>
    <property type="molecule type" value="Transcribed_RNA"/>
</dbReference>
<evidence type="ECO:0000256" key="6">
    <source>
        <dbReference type="ARBA" id="ARBA00022976"/>
    </source>
</evidence>
<dbReference type="SUPFAM" id="SSF53187">
    <property type="entry name" value="Zn-dependent exopeptidases"/>
    <property type="match status" value="1"/>
</dbReference>
<feature type="domain" description="Nicastrin small lobe" evidence="11">
    <location>
        <begin position="42"/>
        <end position="217"/>
    </location>
</feature>
<dbReference type="GO" id="GO:0016485">
    <property type="term" value="P:protein processing"/>
    <property type="evidence" value="ECO:0007669"/>
    <property type="project" value="InterPro"/>
</dbReference>
<dbReference type="InterPro" id="IPR041084">
    <property type="entry name" value="Ncstrn_small"/>
</dbReference>
<keyword evidence="6" id="KW-0914">Notch signaling pathway</keyword>
<dbReference type="GO" id="GO:0007219">
    <property type="term" value="P:Notch signaling pathway"/>
    <property type="evidence" value="ECO:0007669"/>
    <property type="project" value="UniProtKB-KW"/>
</dbReference>
<organism evidence="12">
    <name type="scientific">Cacopsylla melanoneura</name>
    <dbReference type="NCBI Taxonomy" id="428564"/>
    <lineage>
        <taxon>Eukaryota</taxon>
        <taxon>Metazoa</taxon>
        <taxon>Ecdysozoa</taxon>
        <taxon>Arthropoda</taxon>
        <taxon>Hexapoda</taxon>
        <taxon>Insecta</taxon>
        <taxon>Pterygota</taxon>
        <taxon>Neoptera</taxon>
        <taxon>Paraneoptera</taxon>
        <taxon>Hemiptera</taxon>
        <taxon>Sternorrhyncha</taxon>
        <taxon>Psylloidea</taxon>
        <taxon>Psyllidae</taxon>
        <taxon>Psyllinae</taxon>
        <taxon>Cacopsylla</taxon>
    </lineage>
</organism>
<evidence type="ECO:0000256" key="7">
    <source>
        <dbReference type="ARBA" id="ARBA00022989"/>
    </source>
</evidence>
<dbReference type="EMBL" id="HBUF01205602">
    <property type="protein sequence ID" value="CAG6663611.1"/>
    <property type="molecule type" value="Transcribed_RNA"/>
</dbReference>
<dbReference type="EMBL" id="HBUF01351907">
    <property type="protein sequence ID" value="CAG6714529.1"/>
    <property type="molecule type" value="Transcribed_RNA"/>
</dbReference>
<dbReference type="EMBL" id="HBUF01675848">
    <property type="protein sequence ID" value="CAG6791361.1"/>
    <property type="molecule type" value="Transcribed_RNA"/>
</dbReference>
<evidence type="ECO:0000256" key="3">
    <source>
        <dbReference type="ARBA" id="ARBA00015303"/>
    </source>
</evidence>
<dbReference type="EMBL" id="HBUF01351909">
    <property type="protein sequence ID" value="CAG6714531.1"/>
    <property type="molecule type" value="Transcribed_RNA"/>
</dbReference>
<dbReference type="EMBL" id="HBUF01205607">
    <property type="protein sequence ID" value="CAG6663644.1"/>
    <property type="molecule type" value="Transcribed_RNA"/>
</dbReference>
<dbReference type="EMBL" id="HBUF01205610">
    <property type="protein sequence ID" value="CAG6663663.1"/>
    <property type="molecule type" value="Transcribed_RNA"/>
</dbReference>
<dbReference type="AlphaFoldDB" id="A0A8D8WLV3"/>
<dbReference type="Pfam" id="PF05450">
    <property type="entry name" value="Nicastrin"/>
    <property type="match status" value="1"/>
</dbReference>
<protein>
    <recommendedName>
        <fullName evidence="3">Nicastrin</fullName>
    </recommendedName>
</protein>
<sequence>MWEVQTYVPVLVLLIWSTTGLDAQINIHEKMYFDLQQDSFSSCVRRFNGTHQFGCSSDVNGNVGVLHVVKGKGDVDWLIHNATRGPYVALLDLSMFNRDYLVPLNSTSNVNGIIFKNNQNDAAMARPKSFSQEDSCPNRYTSLDPETKQPACDSNNPWNPYGTNIMNENWNFPIVIISNDTIIEYLVKCFKDNNEDLSKQEDSWHSLCGIEMQMGMSGNTNTEVCIRRSRLYYENHNIKQCDPLGSRNIVYSAEKLSADKPLKNHSLILVTARMDAKSMFDGIVPGAVSTVTSIVTLLATARILSQARANLSPPPQAINNVLFLFLDGEAYDFIGSNRVLYDMKQKAFPKQSISVGEEHVKLMVELSQITADKYIGAHFINNANNDVVDMIVQMKNSAQNSSLEFESVKESNPLTPSSLLYFQNSLRNLSGLLVTSRNDSFNTNKFYHSIFDDETNADYRYFNGSAIPADSLQSTVKEVATVLAHSLLKQMYGDGVETQETIDEHLVDEMLYCYLKSQNCSLFSQLTGYVDNTRPTYYVGIKDYKRYIVTATGILLANLTGQVTNMSKEDCKAEINRIYEPGTTDNVNYFWIVTDSTVENAGYCNRNLVNFTAAVSPAFSIEGYNWTSSQFPTWSESVWMKLGLRMFMQPSPSYERVVFTSGCGVLALSFIIVMSMKRHIAHLVNSSVSDSVLRTAGVAGPS</sequence>
<dbReference type="Pfam" id="PF18266">
    <property type="entry name" value="Ncstrn_small"/>
    <property type="match status" value="1"/>
</dbReference>
<dbReference type="EMBL" id="HBUF01205604">
    <property type="protein sequence ID" value="CAG6663624.1"/>
    <property type="molecule type" value="Transcribed_RNA"/>
</dbReference>
<feature type="signal peptide" evidence="10">
    <location>
        <begin position="1"/>
        <end position="23"/>
    </location>
</feature>
<evidence type="ECO:0000256" key="2">
    <source>
        <dbReference type="ARBA" id="ARBA00007717"/>
    </source>
</evidence>
<name>A0A8D8WLV3_9HEMI</name>
<keyword evidence="9" id="KW-0325">Glycoprotein</keyword>
<dbReference type="GO" id="GO:0007220">
    <property type="term" value="P:Notch receptor processing"/>
    <property type="evidence" value="ECO:0007669"/>
    <property type="project" value="TreeGrafter"/>
</dbReference>
<reference evidence="12" key="1">
    <citation type="submission" date="2021-05" db="EMBL/GenBank/DDBJ databases">
        <authorList>
            <person name="Alioto T."/>
            <person name="Alioto T."/>
            <person name="Gomez Garrido J."/>
        </authorList>
    </citation>
    <scope>NUCLEOTIDE SEQUENCE</scope>
</reference>
<evidence type="ECO:0000259" key="11">
    <source>
        <dbReference type="Pfam" id="PF18266"/>
    </source>
</evidence>
<evidence type="ECO:0000256" key="5">
    <source>
        <dbReference type="ARBA" id="ARBA00022729"/>
    </source>
</evidence>
<dbReference type="EMBL" id="HBUF01205605">
    <property type="protein sequence ID" value="CAG6663630.1"/>
    <property type="molecule type" value="Transcribed_RNA"/>
</dbReference>
<dbReference type="EMBL" id="HBUF01675849">
    <property type="protein sequence ID" value="CAG6791362.1"/>
    <property type="molecule type" value="Transcribed_RNA"/>
</dbReference>
<dbReference type="Gene3D" id="3.40.630.10">
    <property type="entry name" value="Zn peptidases"/>
    <property type="match status" value="1"/>
</dbReference>
<keyword evidence="7" id="KW-1133">Transmembrane helix</keyword>
<keyword evidence="5 10" id="KW-0732">Signal</keyword>
<dbReference type="EMBL" id="HBUF01351908">
    <property type="protein sequence ID" value="CAG6714530.1"/>
    <property type="molecule type" value="Transcribed_RNA"/>
</dbReference>
<dbReference type="EMBL" id="HBUF01205609">
    <property type="protein sequence ID" value="CAG6663657.1"/>
    <property type="molecule type" value="Transcribed_RNA"/>
</dbReference>
<dbReference type="GO" id="GO:0005886">
    <property type="term" value="C:plasma membrane"/>
    <property type="evidence" value="ECO:0007669"/>
    <property type="project" value="UniProtKB-ARBA"/>
</dbReference>
<dbReference type="InterPro" id="IPR008710">
    <property type="entry name" value="Nicastrin"/>
</dbReference>
<keyword evidence="4" id="KW-0812">Transmembrane</keyword>
<dbReference type="EMBL" id="HBUF01205606">
    <property type="protein sequence ID" value="CAG6663637.1"/>
    <property type="molecule type" value="Transcribed_RNA"/>
</dbReference>